<dbReference type="Gene3D" id="3.30.450.20">
    <property type="entry name" value="PAS domain"/>
    <property type="match status" value="1"/>
</dbReference>
<keyword evidence="11" id="KW-1133">Transmembrane helix</keyword>
<dbReference type="InterPro" id="IPR000014">
    <property type="entry name" value="PAS"/>
</dbReference>
<dbReference type="RefSeq" id="WP_144569932.1">
    <property type="nucleotide sequence ID" value="NZ_VLKG01000001.1"/>
</dbReference>
<dbReference type="Gene3D" id="3.30.565.10">
    <property type="entry name" value="Histidine kinase-like ATPase, C-terminal domain"/>
    <property type="match status" value="1"/>
</dbReference>
<protein>
    <recommendedName>
        <fullName evidence="3">histidine kinase</fullName>
        <ecNumber evidence="3">2.7.13.3</ecNumber>
    </recommendedName>
</protein>
<keyword evidence="11" id="KW-0472">Membrane</keyword>
<gene>
    <name evidence="15" type="ORF">LX59_00154</name>
</gene>
<dbReference type="Pfam" id="PF00989">
    <property type="entry name" value="PAS"/>
    <property type="match status" value="1"/>
</dbReference>
<evidence type="ECO:0000256" key="8">
    <source>
        <dbReference type="ARBA" id="ARBA00022840"/>
    </source>
</evidence>
<keyword evidence="8" id="KW-0067">ATP-binding</keyword>
<dbReference type="InterPro" id="IPR003594">
    <property type="entry name" value="HATPase_dom"/>
</dbReference>
<evidence type="ECO:0000313" key="15">
    <source>
        <dbReference type="EMBL" id="TWH77249.1"/>
    </source>
</evidence>
<dbReference type="InterPro" id="IPR035965">
    <property type="entry name" value="PAS-like_dom_sf"/>
</dbReference>
<dbReference type="SUPFAM" id="SSF47384">
    <property type="entry name" value="Homodimeric domain of signal transducing histidine kinase"/>
    <property type="match status" value="1"/>
</dbReference>
<dbReference type="OrthoDB" id="1931120at2"/>
<dbReference type="PANTHER" id="PTHR43065">
    <property type="entry name" value="SENSOR HISTIDINE KINASE"/>
    <property type="match status" value="1"/>
</dbReference>
<dbReference type="CDD" id="cd06225">
    <property type="entry name" value="HAMP"/>
    <property type="match status" value="1"/>
</dbReference>
<evidence type="ECO:0000259" key="12">
    <source>
        <dbReference type="PROSITE" id="PS50109"/>
    </source>
</evidence>
<accession>A0A562J1W3</accession>
<dbReference type="SUPFAM" id="SSF55874">
    <property type="entry name" value="ATPase domain of HSP90 chaperone/DNA topoisomerase II/histidine kinase"/>
    <property type="match status" value="1"/>
</dbReference>
<dbReference type="SUPFAM" id="SSF158472">
    <property type="entry name" value="HAMP domain-like"/>
    <property type="match status" value="1"/>
</dbReference>
<dbReference type="Proteomes" id="UP000319627">
    <property type="component" value="Unassembled WGS sequence"/>
</dbReference>
<keyword evidence="16" id="KW-1185">Reference proteome</keyword>
<dbReference type="EMBL" id="VLKG01000001">
    <property type="protein sequence ID" value="TWH77249.1"/>
    <property type="molecule type" value="Genomic_DNA"/>
</dbReference>
<keyword evidence="10" id="KW-0175">Coiled coil</keyword>
<evidence type="ECO:0000259" key="13">
    <source>
        <dbReference type="PROSITE" id="PS50112"/>
    </source>
</evidence>
<keyword evidence="6" id="KW-0547">Nucleotide-binding</keyword>
<evidence type="ECO:0000256" key="9">
    <source>
        <dbReference type="ARBA" id="ARBA00023012"/>
    </source>
</evidence>
<dbReference type="NCBIfam" id="TIGR00229">
    <property type="entry name" value="sensory_box"/>
    <property type="match status" value="1"/>
</dbReference>
<dbReference type="SUPFAM" id="SSF55785">
    <property type="entry name" value="PYP-like sensor domain (PAS domain)"/>
    <property type="match status" value="1"/>
</dbReference>
<comment type="caution">
    <text evidence="15">The sequence shown here is derived from an EMBL/GenBank/DDBJ whole genome shotgun (WGS) entry which is preliminary data.</text>
</comment>
<dbReference type="GO" id="GO:0000155">
    <property type="term" value="F:phosphorelay sensor kinase activity"/>
    <property type="evidence" value="ECO:0007669"/>
    <property type="project" value="InterPro"/>
</dbReference>
<evidence type="ECO:0000256" key="6">
    <source>
        <dbReference type="ARBA" id="ARBA00022741"/>
    </source>
</evidence>
<dbReference type="EC" id="2.7.13.3" evidence="3"/>
<evidence type="ECO:0000256" key="1">
    <source>
        <dbReference type="ARBA" id="ARBA00000085"/>
    </source>
</evidence>
<comment type="subcellular location">
    <subcellularLocation>
        <location evidence="2">Membrane</location>
    </subcellularLocation>
</comment>
<name>A0A562J1W3_9GAMM</name>
<keyword evidence="11" id="KW-0812">Transmembrane</keyword>
<evidence type="ECO:0000256" key="3">
    <source>
        <dbReference type="ARBA" id="ARBA00012438"/>
    </source>
</evidence>
<keyword evidence="9" id="KW-0902">Two-component regulatory system</keyword>
<proteinExistence type="predicted"/>
<dbReference type="Gene3D" id="6.10.340.10">
    <property type="match status" value="1"/>
</dbReference>
<evidence type="ECO:0000256" key="7">
    <source>
        <dbReference type="ARBA" id="ARBA00022777"/>
    </source>
</evidence>
<evidence type="ECO:0000256" key="11">
    <source>
        <dbReference type="SAM" id="Phobius"/>
    </source>
</evidence>
<feature type="coiled-coil region" evidence="10">
    <location>
        <begin position="229"/>
        <end position="270"/>
    </location>
</feature>
<reference evidence="15 16" key="1">
    <citation type="submission" date="2019-07" db="EMBL/GenBank/DDBJ databases">
        <title>Genomic Encyclopedia of Type Strains, Phase I: the one thousand microbial genomes (KMG-I) project.</title>
        <authorList>
            <person name="Kyrpides N."/>
        </authorList>
    </citation>
    <scope>NUCLEOTIDE SEQUENCE [LARGE SCALE GENOMIC DNA]</scope>
    <source>
        <strain evidence="15 16">DSM 375</strain>
    </source>
</reference>
<dbReference type="AlphaFoldDB" id="A0A562J1W3"/>
<feature type="domain" description="HAMP" evidence="14">
    <location>
        <begin position="181"/>
        <end position="237"/>
    </location>
</feature>
<evidence type="ECO:0000256" key="10">
    <source>
        <dbReference type="SAM" id="Coils"/>
    </source>
</evidence>
<dbReference type="GO" id="GO:0016020">
    <property type="term" value="C:membrane"/>
    <property type="evidence" value="ECO:0007669"/>
    <property type="project" value="UniProtKB-SubCell"/>
</dbReference>
<feature type="domain" description="PAS" evidence="13">
    <location>
        <begin position="284"/>
        <end position="329"/>
    </location>
</feature>
<dbReference type="GO" id="GO:0006355">
    <property type="term" value="P:regulation of DNA-templated transcription"/>
    <property type="evidence" value="ECO:0007669"/>
    <property type="project" value="InterPro"/>
</dbReference>
<dbReference type="SMART" id="SM00304">
    <property type="entry name" value="HAMP"/>
    <property type="match status" value="1"/>
</dbReference>
<dbReference type="CDD" id="cd00082">
    <property type="entry name" value="HisKA"/>
    <property type="match status" value="1"/>
</dbReference>
<feature type="transmembrane region" description="Helical" evidence="11">
    <location>
        <begin position="152"/>
        <end position="175"/>
    </location>
</feature>
<evidence type="ECO:0000256" key="2">
    <source>
        <dbReference type="ARBA" id="ARBA00004370"/>
    </source>
</evidence>
<dbReference type="InterPro" id="IPR005467">
    <property type="entry name" value="His_kinase_dom"/>
</dbReference>
<dbReference type="Pfam" id="PF00672">
    <property type="entry name" value="HAMP"/>
    <property type="match status" value="1"/>
</dbReference>
<dbReference type="PANTHER" id="PTHR43065:SF42">
    <property type="entry name" value="TWO-COMPONENT SENSOR PPRA"/>
    <property type="match status" value="1"/>
</dbReference>
<dbReference type="Gene3D" id="1.10.287.130">
    <property type="match status" value="1"/>
</dbReference>
<dbReference type="InterPro" id="IPR003661">
    <property type="entry name" value="HisK_dim/P_dom"/>
</dbReference>
<dbReference type="InterPro" id="IPR003660">
    <property type="entry name" value="HAMP_dom"/>
</dbReference>
<keyword evidence="7" id="KW-0418">Kinase</keyword>
<dbReference type="Pfam" id="PF02518">
    <property type="entry name" value="HATPase_c"/>
    <property type="match status" value="1"/>
</dbReference>
<comment type="catalytic activity">
    <reaction evidence="1">
        <text>ATP + protein L-histidine = ADP + protein N-phospho-L-histidine.</text>
        <dbReference type="EC" id="2.7.13.3"/>
    </reaction>
</comment>
<evidence type="ECO:0000256" key="5">
    <source>
        <dbReference type="ARBA" id="ARBA00022679"/>
    </source>
</evidence>
<keyword evidence="5" id="KW-0808">Transferase</keyword>
<evidence type="ECO:0000313" key="16">
    <source>
        <dbReference type="Proteomes" id="UP000319627"/>
    </source>
</evidence>
<dbReference type="InterPro" id="IPR036890">
    <property type="entry name" value="HATPase_C_sf"/>
</dbReference>
<dbReference type="CDD" id="cd00130">
    <property type="entry name" value="PAS"/>
    <property type="match status" value="1"/>
</dbReference>
<dbReference type="InterPro" id="IPR036097">
    <property type="entry name" value="HisK_dim/P_sf"/>
</dbReference>
<organism evidence="15 16">
    <name type="scientific">Azomonas agilis</name>
    <dbReference type="NCBI Taxonomy" id="116849"/>
    <lineage>
        <taxon>Bacteria</taxon>
        <taxon>Pseudomonadati</taxon>
        <taxon>Pseudomonadota</taxon>
        <taxon>Gammaproteobacteria</taxon>
        <taxon>Pseudomonadales</taxon>
        <taxon>Pseudomonadaceae</taxon>
        <taxon>Azomonas</taxon>
    </lineage>
</organism>
<keyword evidence="4" id="KW-0597">Phosphoprotein</keyword>
<dbReference type="PROSITE" id="PS50885">
    <property type="entry name" value="HAMP"/>
    <property type="match status" value="1"/>
</dbReference>
<feature type="domain" description="Histidine kinase" evidence="12">
    <location>
        <begin position="419"/>
        <end position="664"/>
    </location>
</feature>
<dbReference type="InterPro" id="IPR004358">
    <property type="entry name" value="Sig_transdc_His_kin-like_C"/>
</dbReference>
<dbReference type="PROSITE" id="PS50112">
    <property type="entry name" value="PAS"/>
    <property type="match status" value="1"/>
</dbReference>
<feature type="transmembrane region" description="Helical" evidence="11">
    <location>
        <begin position="16"/>
        <end position="42"/>
    </location>
</feature>
<dbReference type="SMART" id="SM00388">
    <property type="entry name" value="HisKA"/>
    <property type="match status" value="1"/>
</dbReference>
<evidence type="ECO:0000259" key="14">
    <source>
        <dbReference type="PROSITE" id="PS50885"/>
    </source>
</evidence>
<dbReference type="GO" id="GO:0005524">
    <property type="term" value="F:ATP binding"/>
    <property type="evidence" value="ECO:0007669"/>
    <property type="project" value="UniProtKB-KW"/>
</dbReference>
<evidence type="ECO:0000256" key="4">
    <source>
        <dbReference type="ARBA" id="ARBA00022553"/>
    </source>
</evidence>
<sequence>MNLYQRLEYLPVGRKLLLALLVLLLSTLIAANLTFISAAYWISRQSTAPQALHTIARLISSPELVSALKTPEAAKAILQRLEQYSPLRAAVVYTPQGQQLAEFHNGHPLKIPTHVEEVQQWQADGFRVSVLTPLPQEAGYLLLVASSELPEAFYTGILSASLAILLVSLVLWVVVSRQMRRWITKPIRRLEKLSRRVTSEENYALRAPPTAPASSDEIAHLANALNTMLSRMEAREHQLKQAYDETQAALDQSETYARQTRESNEQLEQEIKVRHRIEKKLTGFQNYLNNIINSMPSALITADDSLRITQWNHQATLLSGTSVEEAANQPLGQAFPALAPFESRIRHAAFCQEVQRVERVCWPLNDGLQHHYELTFYPLVGGDGLGVVIRIDEITERIHFEELIVQSEKMRSVGGLAAGMAHEINNPLGAISHNIQNIRRRLSADLEKNQEAAQQIGLSLTDMQHYLNIRQIPQILERIQLATNRAACIVTHMLGFTRMSNRQHVDTSLPALIEQALSIADNDFDLTEGFDFRAIQILRDFDPDLEQVPCISNELEQVLLNLLKNAAQAIHQRADRQLGRIVLRTRRHPPWAEIQVEDNGGGMPEAVRQRIFEPFFTTKDVGQGTGLGLFVSYFIITNNHKGQMEVQSTLGQGSLFTIRLPLIHNPASD</sequence>
<dbReference type="PROSITE" id="PS50109">
    <property type="entry name" value="HIS_KIN"/>
    <property type="match status" value="1"/>
</dbReference>
<dbReference type="PRINTS" id="PR00344">
    <property type="entry name" value="BCTRLSENSOR"/>
</dbReference>
<dbReference type="SMART" id="SM00387">
    <property type="entry name" value="HATPase_c"/>
    <property type="match status" value="1"/>
</dbReference>
<dbReference type="SMART" id="SM00091">
    <property type="entry name" value="PAS"/>
    <property type="match status" value="1"/>
</dbReference>
<dbReference type="InterPro" id="IPR013767">
    <property type="entry name" value="PAS_fold"/>
</dbReference>